<evidence type="ECO:0000313" key="4">
    <source>
        <dbReference type="EMBL" id="MCP1109677.1"/>
    </source>
</evidence>
<evidence type="ECO:0000256" key="1">
    <source>
        <dbReference type="SAM" id="MobiDB-lite"/>
    </source>
</evidence>
<dbReference type="InterPro" id="IPR046059">
    <property type="entry name" value="DUF6017"/>
</dbReference>
<dbReference type="Pfam" id="PF06970">
    <property type="entry name" value="RepA_N"/>
    <property type="match status" value="1"/>
</dbReference>
<keyword evidence="5" id="KW-1185">Reference proteome</keyword>
<dbReference type="RefSeq" id="WP_262068557.1">
    <property type="nucleotide sequence ID" value="NZ_JAMXOC010000005.1"/>
</dbReference>
<protein>
    <submittedName>
        <fullName evidence="4">Replication initiator protein A</fullName>
    </submittedName>
</protein>
<feature type="compositionally biased region" description="Basic and acidic residues" evidence="1">
    <location>
        <begin position="160"/>
        <end position="169"/>
    </location>
</feature>
<evidence type="ECO:0000259" key="3">
    <source>
        <dbReference type="Pfam" id="PF19481"/>
    </source>
</evidence>
<sequence length="333" mass="38496">MPEHDYHYGSESEQYTFYRLPKVLFTNSRYKILSDSAKILYGLMLDRMALSMKNGWVDESNRVFIFFTLEDVQEYMGCKHEKAVKLLAELDSDKGIGLIERVKRGQGKPTLIYVKKFTAPATGTPPDNRNPLPPNPGSQGFRETEVLTSENQKSGFPKNRGQDFRKSEGNDTEYSNTDLNENNIIKTEYPSIYPSIPPRPPDARSRDAPRPDGMDRMEMYREMVMDNIEYDILSQRYDRERLDEAVEIMLEAICSKREYIRVAGDEFPREVVKSRLLKLSSQHIEYAFDCIDKNTSKVYNIKSYLLTTLYNAPVTIDSYYRAEVSHDLYGSGL</sequence>
<evidence type="ECO:0000259" key="2">
    <source>
        <dbReference type="Pfam" id="PF06970"/>
    </source>
</evidence>
<organism evidence="4 5">
    <name type="scientific">Ohessyouella blattaphilus</name>
    <dbReference type="NCBI Taxonomy" id="2949333"/>
    <lineage>
        <taxon>Bacteria</taxon>
        <taxon>Bacillati</taxon>
        <taxon>Bacillota</taxon>
        <taxon>Clostridia</taxon>
        <taxon>Lachnospirales</taxon>
        <taxon>Lachnospiraceae</taxon>
        <taxon>Ohessyouella</taxon>
    </lineage>
</organism>
<name>A0ABT1EIS9_9FIRM</name>
<gene>
    <name evidence="4" type="ORF">NK118_05350</name>
</gene>
<dbReference type="Proteomes" id="UP001523565">
    <property type="component" value="Unassembled WGS sequence"/>
</dbReference>
<feature type="compositionally biased region" description="Basic and acidic residues" evidence="1">
    <location>
        <begin position="201"/>
        <end position="214"/>
    </location>
</feature>
<reference evidence="4 5" key="1">
    <citation type="journal article" date="2022" name="Genome Biol. Evol.">
        <title>Host diet, physiology and behaviors set the stage for Lachnospiraceae cladogenesis.</title>
        <authorList>
            <person name="Vera-Ponce De Leon A."/>
            <person name="Schneider M."/>
            <person name="Jahnes B.C."/>
            <person name="Sadowski V."/>
            <person name="Camuy-Velez L.A."/>
            <person name="Duan J."/>
            <person name="Sabree Z.L."/>
        </authorList>
    </citation>
    <scope>NUCLEOTIDE SEQUENCE [LARGE SCALE GENOMIC DNA]</scope>
    <source>
        <strain evidence="4 5">PAL227</strain>
    </source>
</reference>
<accession>A0ABT1EIS9</accession>
<feature type="region of interest" description="Disordered" evidence="1">
    <location>
        <begin position="119"/>
        <end position="214"/>
    </location>
</feature>
<proteinExistence type="predicted"/>
<feature type="domain" description="DUF6017" evidence="3">
    <location>
        <begin position="199"/>
        <end position="328"/>
    </location>
</feature>
<feature type="domain" description="Replication initiator A N-terminal" evidence="2">
    <location>
        <begin position="16"/>
        <end position="90"/>
    </location>
</feature>
<feature type="compositionally biased region" description="Polar residues" evidence="1">
    <location>
        <begin position="172"/>
        <end position="185"/>
    </location>
</feature>
<comment type="caution">
    <text evidence="4">The sequence shown here is derived from an EMBL/GenBank/DDBJ whole genome shotgun (WGS) entry which is preliminary data.</text>
</comment>
<dbReference type="InterPro" id="IPR010724">
    <property type="entry name" value="RepA_N"/>
</dbReference>
<dbReference type="Pfam" id="PF19481">
    <property type="entry name" value="DUF6017"/>
    <property type="match status" value="1"/>
</dbReference>
<dbReference type="EMBL" id="JAMZFV010000005">
    <property type="protein sequence ID" value="MCP1109677.1"/>
    <property type="molecule type" value="Genomic_DNA"/>
</dbReference>
<evidence type="ECO:0000313" key="5">
    <source>
        <dbReference type="Proteomes" id="UP001523565"/>
    </source>
</evidence>